<proteinExistence type="predicted"/>
<organism evidence="1 2">
    <name type="scientific">Talaromyces rugulosus</name>
    <name type="common">Penicillium rugulosum</name>
    <dbReference type="NCBI Taxonomy" id="121627"/>
    <lineage>
        <taxon>Eukaryota</taxon>
        <taxon>Fungi</taxon>
        <taxon>Dikarya</taxon>
        <taxon>Ascomycota</taxon>
        <taxon>Pezizomycotina</taxon>
        <taxon>Eurotiomycetes</taxon>
        <taxon>Eurotiomycetidae</taxon>
        <taxon>Eurotiales</taxon>
        <taxon>Trichocomaceae</taxon>
        <taxon>Talaromyces</taxon>
        <taxon>Talaromyces sect. Islandici</taxon>
    </lineage>
</organism>
<sequence length="616" mass="70686">MNQPKPSNNSSGNWELLDRPIGQVTVFDGAHGDCNLIDLCQFPPEEKNRTHKTPLWRRILIDTGAKKEVLAKTVATAIRTHPVPAVTKTDASRHEVPPLREMQITHFDDDHIGNAGYIMKQLKDHMQHERTKDCAYECELVMNILPPPWPTFRVRFMGATRLSDPEKNDQIFLKFNIEGLSEWEKTLADLHFAVGIDIYQDKERCLILQDQKDTVEAKVTLRKIVRELQKILKKVQNESLCLEFLLEVIWTVGMPGIVDGMIGDGMKRHESVSFPVEFNYELLAPLVIHTLKVGNYLEKEKNLYKKYGKIRVQGPLEQPVNQNPKVHYKNSINNLMVAIREVNVSRENDPNLVREVKPEIGQRTGMKSLIQQTVSPLPCIRNELIRSMLSNTYNIQNQIDFEKNLENRASVVTIFARKDLISNYNNGPVSMLFTGDAFDQPCDIQRSIASWNVGTGTGDEPKYFNVIKIPHHGSNETVNSDFYRIFRAEVYIICGSHHMHGNPKFSTLKAIVSGFQGNQRGSRLPFRLYFSDPRIDEDSRGEKERPSPIKKIMLDSDLKPDEERRNYEAYKLEPRPDQDKSVSWGSILFSMDETGNMMDKPGHGWEYISLHSFVKD</sequence>
<dbReference type="InterPro" id="IPR052159">
    <property type="entry name" value="Competence_DNA_uptake"/>
</dbReference>
<dbReference type="PANTHER" id="PTHR30619:SF1">
    <property type="entry name" value="RECOMBINATION PROTEIN 2"/>
    <property type="match status" value="1"/>
</dbReference>
<accession>A0A7H8RC70</accession>
<dbReference type="GeneID" id="55998711"/>
<dbReference type="PANTHER" id="PTHR30619">
    <property type="entry name" value="DNA INTERNALIZATION/COMPETENCE PROTEIN COMEC/REC2"/>
    <property type="match status" value="1"/>
</dbReference>
<dbReference type="RefSeq" id="XP_035350234.1">
    <property type="nucleotide sequence ID" value="XM_035494341.1"/>
</dbReference>
<evidence type="ECO:0000313" key="2">
    <source>
        <dbReference type="Proteomes" id="UP000509510"/>
    </source>
</evidence>
<dbReference type="KEGG" id="trg:TRUGW13939_11233"/>
<dbReference type="Proteomes" id="UP000509510">
    <property type="component" value="Chromosome VI"/>
</dbReference>
<dbReference type="Gene3D" id="3.60.15.10">
    <property type="entry name" value="Ribonuclease Z/Hydroxyacylglutathione hydrolase-like"/>
    <property type="match status" value="1"/>
</dbReference>
<name>A0A7H8RC70_TALRU</name>
<protein>
    <recommendedName>
        <fullName evidence="3">Metallo-beta-lactamase domain-containing protein</fullName>
    </recommendedName>
</protein>
<dbReference type="EMBL" id="CP055903">
    <property type="protein sequence ID" value="QKX64060.1"/>
    <property type="molecule type" value="Genomic_DNA"/>
</dbReference>
<dbReference type="OrthoDB" id="4540871at2759"/>
<evidence type="ECO:0000313" key="1">
    <source>
        <dbReference type="EMBL" id="QKX64060.1"/>
    </source>
</evidence>
<dbReference type="InterPro" id="IPR036866">
    <property type="entry name" value="RibonucZ/Hydroxyglut_hydro"/>
</dbReference>
<dbReference type="SUPFAM" id="SSF56281">
    <property type="entry name" value="Metallo-hydrolase/oxidoreductase"/>
    <property type="match status" value="1"/>
</dbReference>
<dbReference type="AlphaFoldDB" id="A0A7H8RC70"/>
<gene>
    <name evidence="1" type="ORF">TRUGW13939_11233</name>
</gene>
<evidence type="ECO:0008006" key="3">
    <source>
        <dbReference type="Google" id="ProtNLM"/>
    </source>
</evidence>
<keyword evidence="2" id="KW-1185">Reference proteome</keyword>
<reference evidence="2" key="1">
    <citation type="submission" date="2020-06" db="EMBL/GenBank/DDBJ databases">
        <title>A chromosome-scale genome assembly of Talaromyces rugulosus W13939.</title>
        <authorList>
            <person name="Wang B."/>
            <person name="Guo L."/>
            <person name="Ye K."/>
            <person name="Wang L."/>
        </authorList>
    </citation>
    <scope>NUCLEOTIDE SEQUENCE [LARGE SCALE GENOMIC DNA]</scope>
    <source>
        <strain evidence="2">W13939</strain>
    </source>
</reference>